<organism evidence="1 2">
    <name type="scientific">Polaribacter marinus</name>
    <dbReference type="NCBI Taxonomy" id="2916838"/>
    <lineage>
        <taxon>Bacteria</taxon>
        <taxon>Pseudomonadati</taxon>
        <taxon>Bacteroidota</taxon>
        <taxon>Flavobacteriia</taxon>
        <taxon>Flavobacteriales</taxon>
        <taxon>Flavobacteriaceae</taxon>
    </lineage>
</organism>
<proteinExistence type="predicted"/>
<dbReference type="RefSeq" id="WP_242179067.1">
    <property type="nucleotide sequence ID" value="NZ_JAKQYM010000009.1"/>
</dbReference>
<reference evidence="1" key="1">
    <citation type="submission" date="2022-02" db="EMBL/GenBank/DDBJ databases">
        <title>Polaribacter sp. MSW13, isolated from seawater.</title>
        <authorList>
            <person name="Kristyanto S."/>
            <person name="Jung J."/>
            <person name="Jeon C.O."/>
        </authorList>
    </citation>
    <scope>NUCLEOTIDE SEQUENCE</scope>
    <source>
        <strain evidence="1">MSW13</strain>
    </source>
</reference>
<protein>
    <submittedName>
        <fullName evidence="1">Uncharacterized protein</fullName>
    </submittedName>
</protein>
<comment type="caution">
    <text evidence="1">The sequence shown here is derived from an EMBL/GenBank/DDBJ whole genome shotgun (WGS) entry which is preliminary data.</text>
</comment>
<dbReference type="Proteomes" id="UP001139369">
    <property type="component" value="Unassembled WGS sequence"/>
</dbReference>
<evidence type="ECO:0000313" key="1">
    <source>
        <dbReference type="EMBL" id="MCI2229956.1"/>
    </source>
</evidence>
<evidence type="ECO:0000313" key="2">
    <source>
        <dbReference type="Proteomes" id="UP001139369"/>
    </source>
</evidence>
<name>A0A9X1VPH0_9FLAO</name>
<keyword evidence="2" id="KW-1185">Reference proteome</keyword>
<sequence length="78" mass="9413">MEKENPKYIKGFNHAYLLVKYKPEIIKSLTNIKTQNDYIQGLKDGNDIFEQSRIKSRLYDLRQLETKRDKDHDLDLKR</sequence>
<gene>
    <name evidence="1" type="ORF">MC378_12330</name>
</gene>
<dbReference type="EMBL" id="JAKQYM010000009">
    <property type="protein sequence ID" value="MCI2229956.1"/>
    <property type="molecule type" value="Genomic_DNA"/>
</dbReference>
<accession>A0A9X1VPH0</accession>
<dbReference type="AlphaFoldDB" id="A0A9X1VPH0"/>